<evidence type="ECO:0000256" key="1">
    <source>
        <dbReference type="ARBA" id="ARBA00006484"/>
    </source>
</evidence>
<evidence type="ECO:0000313" key="4">
    <source>
        <dbReference type="EMBL" id="QUT07851.1"/>
    </source>
</evidence>
<dbReference type="PANTHER" id="PTHR24321">
    <property type="entry name" value="DEHYDROGENASES, SHORT CHAIN"/>
    <property type="match status" value="1"/>
</dbReference>
<dbReference type="InterPro" id="IPR002347">
    <property type="entry name" value="SDR_fam"/>
</dbReference>
<organism evidence="4 5">
    <name type="scientific">Sphingobium phenoxybenzoativorans</name>
    <dbReference type="NCBI Taxonomy" id="1592790"/>
    <lineage>
        <taxon>Bacteria</taxon>
        <taxon>Pseudomonadati</taxon>
        <taxon>Pseudomonadota</taxon>
        <taxon>Alphaproteobacteria</taxon>
        <taxon>Sphingomonadales</taxon>
        <taxon>Sphingomonadaceae</taxon>
        <taxon>Sphingobium</taxon>
    </lineage>
</organism>
<dbReference type="AlphaFoldDB" id="A0A975KAK8"/>
<dbReference type="Gene3D" id="3.40.50.720">
    <property type="entry name" value="NAD(P)-binding Rossmann-like Domain"/>
    <property type="match status" value="1"/>
</dbReference>
<dbReference type="PANTHER" id="PTHR24321:SF8">
    <property type="entry name" value="ESTRADIOL 17-BETA-DEHYDROGENASE 8-RELATED"/>
    <property type="match status" value="1"/>
</dbReference>
<dbReference type="Proteomes" id="UP000681425">
    <property type="component" value="Chromosome"/>
</dbReference>
<keyword evidence="5" id="KW-1185">Reference proteome</keyword>
<dbReference type="InterPro" id="IPR020904">
    <property type="entry name" value="Sc_DH/Rdtase_CS"/>
</dbReference>
<dbReference type="KEGG" id="spph:KFK14_10960"/>
<dbReference type="GO" id="GO:0047936">
    <property type="term" value="F:glucose 1-dehydrogenase [NAD(P)+] activity"/>
    <property type="evidence" value="ECO:0007669"/>
    <property type="project" value="UniProtKB-EC"/>
</dbReference>
<protein>
    <submittedName>
        <fullName evidence="4">Glucose 1-dehydrogenase</fullName>
        <ecNumber evidence="4">1.1.1.47</ecNumber>
    </submittedName>
</protein>
<proteinExistence type="inferred from homology"/>
<dbReference type="InterPro" id="IPR036291">
    <property type="entry name" value="NAD(P)-bd_dom_sf"/>
</dbReference>
<dbReference type="EC" id="1.1.1.47" evidence="4"/>
<dbReference type="PRINTS" id="PR00080">
    <property type="entry name" value="SDRFAMILY"/>
</dbReference>
<accession>A0A975KAK8</accession>
<comment type="catalytic activity">
    <reaction evidence="3">
        <text>2,5-dichlorocyclohexa-2,5-dien-1,4-diol + NAD(+) = 2,5-dichlorohydroquinone + NADH + H(+)</text>
        <dbReference type="Rhea" id="RHEA:15741"/>
        <dbReference type="ChEBI" id="CHEBI:15378"/>
        <dbReference type="ChEBI" id="CHEBI:27545"/>
        <dbReference type="ChEBI" id="CHEBI:28975"/>
        <dbReference type="ChEBI" id="CHEBI:57540"/>
        <dbReference type="ChEBI" id="CHEBI:57945"/>
    </reaction>
</comment>
<dbReference type="PRINTS" id="PR00081">
    <property type="entry name" value="GDHRDH"/>
</dbReference>
<sequence>MNRVQGKTAIVTGGASGIGEGIVRALVAEGANVVFGDIDADKGRALAESLGAKAVFQRHDATSEQSWRDMLAAAEKAFGTVNVLVNNVGGLEAAPLETWDGAKFQRALDLNLFSAFFGVTAVTPIMKKAGGGSIINIASMAAMRGYPAIIGYVSAKWAVRGMTKAAAVELGAYGIRVNAVHPGQTQTPATEKAPFKTEHVALKRLGQPDDIAQIVLFLASDDARWVTGADYMADGGELAGDATYAGYPED</sequence>
<dbReference type="PROSITE" id="PS00061">
    <property type="entry name" value="ADH_SHORT"/>
    <property type="match status" value="1"/>
</dbReference>
<reference evidence="4" key="1">
    <citation type="submission" date="2021-04" db="EMBL/GenBank/DDBJ databases">
        <title>Isolation of p-tert-butylphenol degrading bacteria Sphingobium phenoxybenzoativorans Tas13 from active sludge.</title>
        <authorList>
            <person name="Li Y."/>
        </authorList>
    </citation>
    <scope>NUCLEOTIDE SEQUENCE</scope>
    <source>
        <strain evidence="4">Tas13</strain>
    </source>
</reference>
<gene>
    <name evidence="4" type="ORF">KFK14_10960</name>
</gene>
<evidence type="ECO:0000313" key="5">
    <source>
        <dbReference type="Proteomes" id="UP000681425"/>
    </source>
</evidence>
<dbReference type="RefSeq" id="WP_212610810.1">
    <property type="nucleotide sequence ID" value="NZ_CP073910.1"/>
</dbReference>
<dbReference type="NCBIfam" id="NF005559">
    <property type="entry name" value="PRK07231.1"/>
    <property type="match status" value="1"/>
</dbReference>
<keyword evidence="2 4" id="KW-0560">Oxidoreductase</keyword>
<evidence type="ECO:0000256" key="3">
    <source>
        <dbReference type="ARBA" id="ARBA00051383"/>
    </source>
</evidence>
<dbReference type="SUPFAM" id="SSF51735">
    <property type="entry name" value="NAD(P)-binding Rossmann-fold domains"/>
    <property type="match status" value="1"/>
</dbReference>
<dbReference type="EMBL" id="CP073910">
    <property type="protein sequence ID" value="QUT07851.1"/>
    <property type="molecule type" value="Genomic_DNA"/>
</dbReference>
<comment type="similarity">
    <text evidence="1">Belongs to the short-chain dehydrogenases/reductases (SDR) family.</text>
</comment>
<dbReference type="Pfam" id="PF13561">
    <property type="entry name" value="adh_short_C2"/>
    <property type="match status" value="1"/>
</dbReference>
<name>A0A975KAK8_9SPHN</name>
<evidence type="ECO:0000256" key="2">
    <source>
        <dbReference type="ARBA" id="ARBA00023002"/>
    </source>
</evidence>
<dbReference type="FunFam" id="3.40.50.720:FF:000084">
    <property type="entry name" value="Short-chain dehydrogenase reductase"/>
    <property type="match status" value="1"/>
</dbReference>